<feature type="domain" description="RecX first three-helical" evidence="8">
    <location>
        <begin position="12"/>
        <end position="50"/>
    </location>
</feature>
<sequence>MESPTRGEIPVRQKALALLARREHSIRELSRKLVARGIQAELVRTAVSRLRGEGLVSDARFTETFVGQRMAKGVGPIRIRRELRERGVDDATITRYLPRDEEIWLDSIARVRRKRFGAGRPVDAGERARQMRFLAYRGFDSEQIRHHFASQDDD</sequence>
<proteinExistence type="inferred from homology"/>
<dbReference type="GO" id="GO:0005737">
    <property type="term" value="C:cytoplasm"/>
    <property type="evidence" value="ECO:0007669"/>
    <property type="project" value="UniProtKB-SubCell"/>
</dbReference>
<dbReference type="HAMAP" id="MF_01114">
    <property type="entry name" value="RecX"/>
    <property type="match status" value="1"/>
</dbReference>
<comment type="similarity">
    <text evidence="2 5">Belongs to the RecX family.</text>
</comment>
<dbReference type="InterPro" id="IPR053926">
    <property type="entry name" value="RecX_HTH_1st"/>
</dbReference>
<keyword evidence="4 5" id="KW-0963">Cytoplasm</keyword>
<evidence type="ECO:0000256" key="3">
    <source>
        <dbReference type="ARBA" id="ARBA00018111"/>
    </source>
</evidence>
<reference evidence="9" key="1">
    <citation type="submission" date="2019-02" db="EMBL/GenBank/DDBJ databases">
        <authorList>
            <person name="Gruber-Vodicka R. H."/>
            <person name="Seah K. B. B."/>
        </authorList>
    </citation>
    <scope>NUCLEOTIDE SEQUENCE</scope>
    <source>
        <strain evidence="11">BECK_SA2B12</strain>
        <strain evidence="9">BECK_SA2B15</strain>
        <strain evidence="10">BECK_SA2B20</strain>
    </source>
</reference>
<dbReference type="EMBL" id="CAADFJ010000001">
    <property type="protein sequence ID" value="VFJ94776.1"/>
    <property type="molecule type" value="Genomic_DNA"/>
</dbReference>
<dbReference type="Pfam" id="PF21981">
    <property type="entry name" value="RecX_HTH3"/>
    <property type="match status" value="1"/>
</dbReference>
<dbReference type="Pfam" id="PF21982">
    <property type="entry name" value="RecX_HTH1"/>
    <property type="match status" value="1"/>
</dbReference>
<dbReference type="InterPro" id="IPR053924">
    <property type="entry name" value="RecX_HTH_2nd"/>
</dbReference>
<dbReference type="PANTHER" id="PTHR33602">
    <property type="entry name" value="REGULATORY PROTEIN RECX FAMILY PROTEIN"/>
    <property type="match status" value="1"/>
</dbReference>
<dbReference type="PANTHER" id="PTHR33602:SF1">
    <property type="entry name" value="REGULATORY PROTEIN RECX FAMILY PROTEIN"/>
    <property type="match status" value="1"/>
</dbReference>
<evidence type="ECO:0000313" key="11">
    <source>
        <dbReference type="EMBL" id="VFJ94776.1"/>
    </source>
</evidence>
<evidence type="ECO:0000313" key="10">
    <source>
        <dbReference type="EMBL" id="VFJ92818.1"/>
    </source>
</evidence>
<comment type="subcellular location">
    <subcellularLocation>
        <location evidence="1 5">Cytoplasm</location>
    </subcellularLocation>
</comment>
<evidence type="ECO:0000256" key="5">
    <source>
        <dbReference type="HAMAP-Rule" id="MF_01114"/>
    </source>
</evidence>
<feature type="domain" description="RecX third three-helical" evidence="7">
    <location>
        <begin position="102"/>
        <end position="145"/>
    </location>
</feature>
<evidence type="ECO:0000256" key="2">
    <source>
        <dbReference type="ARBA" id="ARBA00009695"/>
    </source>
</evidence>
<organism evidence="9">
    <name type="scientific">Candidatus Kentrum eta</name>
    <dbReference type="NCBI Taxonomy" id="2126337"/>
    <lineage>
        <taxon>Bacteria</taxon>
        <taxon>Pseudomonadati</taxon>
        <taxon>Pseudomonadota</taxon>
        <taxon>Gammaproteobacteria</taxon>
        <taxon>Candidatus Kentrum</taxon>
    </lineage>
</organism>
<dbReference type="Pfam" id="PF02631">
    <property type="entry name" value="RecX_HTH2"/>
    <property type="match status" value="1"/>
</dbReference>
<dbReference type="InterPro" id="IPR036388">
    <property type="entry name" value="WH-like_DNA-bd_sf"/>
</dbReference>
<name>A0A450U941_9GAMM</name>
<dbReference type="EMBL" id="CAADFG010000008">
    <property type="protein sequence ID" value="VFJ88454.1"/>
    <property type="molecule type" value="Genomic_DNA"/>
</dbReference>
<evidence type="ECO:0000256" key="1">
    <source>
        <dbReference type="ARBA" id="ARBA00004496"/>
    </source>
</evidence>
<evidence type="ECO:0000259" key="6">
    <source>
        <dbReference type="Pfam" id="PF02631"/>
    </source>
</evidence>
<protein>
    <recommendedName>
        <fullName evidence="3 5">Regulatory protein RecX</fullName>
    </recommendedName>
</protein>
<gene>
    <name evidence="5" type="primary">recX</name>
    <name evidence="9" type="ORF">BECKH772A_GA0070896_1000841</name>
    <name evidence="10" type="ORF">BECKH772B_GA0070898_1003410</name>
    <name evidence="11" type="ORF">BECKH772C_GA0070978_100019</name>
</gene>
<evidence type="ECO:0000259" key="8">
    <source>
        <dbReference type="Pfam" id="PF21982"/>
    </source>
</evidence>
<dbReference type="InterPro" id="IPR003783">
    <property type="entry name" value="Regulatory_RecX"/>
</dbReference>
<dbReference type="GO" id="GO:0006282">
    <property type="term" value="P:regulation of DNA repair"/>
    <property type="evidence" value="ECO:0007669"/>
    <property type="project" value="UniProtKB-UniRule"/>
</dbReference>
<comment type="function">
    <text evidence="5">Modulates RecA activity.</text>
</comment>
<dbReference type="Gene3D" id="1.10.10.10">
    <property type="entry name" value="Winged helix-like DNA-binding domain superfamily/Winged helix DNA-binding domain"/>
    <property type="match status" value="3"/>
</dbReference>
<feature type="domain" description="RecX second three-helical" evidence="6">
    <location>
        <begin position="57"/>
        <end position="95"/>
    </location>
</feature>
<evidence type="ECO:0000313" key="9">
    <source>
        <dbReference type="EMBL" id="VFJ88454.1"/>
    </source>
</evidence>
<dbReference type="AlphaFoldDB" id="A0A450U941"/>
<evidence type="ECO:0000256" key="4">
    <source>
        <dbReference type="ARBA" id="ARBA00022490"/>
    </source>
</evidence>
<accession>A0A450U941</accession>
<dbReference type="InterPro" id="IPR053925">
    <property type="entry name" value="RecX_HTH_3rd"/>
</dbReference>
<dbReference type="EMBL" id="CAADFI010000034">
    <property type="protein sequence ID" value="VFJ92818.1"/>
    <property type="molecule type" value="Genomic_DNA"/>
</dbReference>
<evidence type="ECO:0000259" key="7">
    <source>
        <dbReference type="Pfam" id="PF21981"/>
    </source>
</evidence>